<name>A0ABD3GJ02_9MARC</name>
<dbReference type="GO" id="GO:0051301">
    <property type="term" value="P:cell division"/>
    <property type="evidence" value="ECO:0007669"/>
    <property type="project" value="UniProtKB-KW"/>
</dbReference>
<keyword evidence="1" id="KW-0132">Cell division</keyword>
<dbReference type="AlphaFoldDB" id="A0ABD3GJ02"/>
<organism evidence="4 5">
    <name type="scientific">Riccia sorocarpa</name>
    <dbReference type="NCBI Taxonomy" id="122646"/>
    <lineage>
        <taxon>Eukaryota</taxon>
        <taxon>Viridiplantae</taxon>
        <taxon>Streptophyta</taxon>
        <taxon>Embryophyta</taxon>
        <taxon>Marchantiophyta</taxon>
        <taxon>Marchantiopsida</taxon>
        <taxon>Marchantiidae</taxon>
        <taxon>Marchantiales</taxon>
        <taxon>Ricciaceae</taxon>
        <taxon>Riccia</taxon>
    </lineage>
</organism>
<keyword evidence="5" id="KW-1185">Reference proteome</keyword>
<dbReference type="SUPFAM" id="SSF47954">
    <property type="entry name" value="Cyclin-like"/>
    <property type="match status" value="1"/>
</dbReference>
<keyword evidence="2" id="KW-0131">Cell cycle</keyword>
<dbReference type="Gene3D" id="1.10.472.10">
    <property type="entry name" value="Cyclin-like"/>
    <property type="match status" value="2"/>
</dbReference>
<evidence type="ECO:0000256" key="2">
    <source>
        <dbReference type="ARBA" id="ARBA00023306"/>
    </source>
</evidence>
<evidence type="ECO:0000313" key="5">
    <source>
        <dbReference type="Proteomes" id="UP001633002"/>
    </source>
</evidence>
<dbReference type="Proteomes" id="UP001633002">
    <property type="component" value="Unassembled WGS sequence"/>
</dbReference>
<dbReference type="EMBL" id="JBJQOH010000007">
    <property type="protein sequence ID" value="KAL3679173.1"/>
    <property type="molecule type" value="Genomic_DNA"/>
</dbReference>
<evidence type="ECO:0000259" key="3">
    <source>
        <dbReference type="Pfam" id="PF00134"/>
    </source>
</evidence>
<dbReference type="InterPro" id="IPR036915">
    <property type="entry name" value="Cyclin-like_sf"/>
</dbReference>
<accession>A0ABD3GJ02</accession>
<dbReference type="InterPro" id="IPR039361">
    <property type="entry name" value="Cyclin"/>
</dbReference>
<evidence type="ECO:0000256" key="1">
    <source>
        <dbReference type="ARBA" id="ARBA00022618"/>
    </source>
</evidence>
<protein>
    <recommendedName>
        <fullName evidence="3">Cyclin N-terminal domain-containing protein</fullName>
    </recommendedName>
</protein>
<sequence>MCIREIIMRGGGSCQRSKKKKPTFKPKSRRSNRYELLLMSRESSVNQTSSSSNMEMVDLLCTEFLPGLEPDSEKCNPADQTAGVLINFPLLRSSLSDVICCSPTELQSNHFTCSDSFSNYSSPRSESDVEIDLHSSWSSPYDRASSSFPDRCSSVKYSFKRSSKAFSADQTQAGCRLRSRDHDFCTTGSTTATFREITRSMLEREMETCYQLPKTYIDKLMQNSCDQESGQQYELRATRRRIVNWIFQVTAQIPLSCPVPFAENSSHHRSYEASLDLNFLAAAHAVSLLDRYLSHTLFSTHQGKGKTSIPLAAAACIWITAKLEDTSAADRYLPCIRGLCLYEFEEERIRQMEVSVLKCLGWRMLGATACDFLATMIAQLPAFGLPSHVLQAVGDRSEQIIQEIVSEVEHLAYQPSVVGVSVMQYLLEECAPTHTAYIMEAFCLALELDMV</sequence>
<comment type="caution">
    <text evidence="4">The sequence shown here is derived from an EMBL/GenBank/DDBJ whole genome shotgun (WGS) entry which is preliminary data.</text>
</comment>
<feature type="domain" description="Cyclin N-terminal" evidence="3">
    <location>
        <begin position="275"/>
        <end position="364"/>
    </location>
</feature>
<gene>
    <name evidence="4" type="ORF">R1sor_022129</name>
</gene>
<dbReference type="PANTHER" id="PTHR10177">
    <property type="entry name" value="CYCLINS"/>
    <property type="match status" value="1"/>
</dbReference>
<reference evidence="4 5" key="1">
    <citation type="submission" date="2024-09" db="EMBL/GenBank/DDBJ databases">
        <title>Chromosome-scale assembly of Riccia sorocarpa.</title>
        <authorList>
            <person name="Paukszto L."/>
        </authorList>
    </citation>
    <scope>NUCLEOTIDE SEQUENCE [LARGE SCALE GENOMIC DNA]</scope>
    <source>
        <strain evidence="4">LP-2024</strain>
        <tissue evidence="4">Aerial parts of the thallus</tissue>
    </source>
</reference>
<evidence type="ECO:0000313" key="4">
    <source>
        <dbReference type="EMBL" id="KAL3679173.1"/>
    </source>
</evidence>
<dbReference type="InterPro" id="IPR006671">
    <property type="entry name" value="Cyclin_N"/>
</dbReference>
<proteinExistence type="predicted"/>
<dbReference type="Pfam" id="PF00134">
    <property type="entry name" value="Cyclin_N"/>
    <property type="match status" value="1"/>
</dbReference>